<accession>A0ABD1N888</accession>
<organism evidence="1 2">
    <name type="scientific">Flemingia macrophylla</name>
    <dbReference type="NCBI Taxonomy" id="520843"/>
    <lineage>
        <taxon>Eukaryota</taxon>
        <taxon>Viridiplantae</taxon>
        <taxon>Streptophyta</taxon>
        <taxon>Embryophyta</taxon>
        <taxon>Tracheophyta</taxon>
        <taxon>Spermatophyta</taxon>
        <taxon>Magnoliopsida</taxon>
        <taxon>eudicotyledons</taxon>
        <taxon>Gunneridae</taxon>
        <taxon>Pentapetalae</taxon>
        <taxon>rosids</taxon>
        <taxon>fabids</taxon>
        <taxon>Fabales</taxon>
        <taxon>Fabaceae</taxon>
        <taxon>Papilionoideae</taxon>
        <taxon>50 kb inversion clade</taxon>
        <taxon>NPAAA clade</taxon>
        <taxon>indigoferoid/millettioid clade</taxon>
        <taxon>Phaseoleae</taxon>
        <taxon>Flemingia</taxon>
    </lineage>
</organism>
<keyword evidence="2" id="KW-1185">Reference proteome</keyword>
<dbReference type="EMBL" id="JBGMDY010000002">
    <property type="protein sequence ID" value="KAL2344290.1"/>
    <property type="molecule type" value="Genomic_DNA"/>
</dbReference>
<dbReference type="Proteomes" id="UP001603857">
    <property type="component" value="Unassembled WGS sequence"/>
</dbReference>
<comment type="caution">
    <text evidence="1">The sequence shown here is derived from an EMBL/GenBank/DDBJ whole genome shotgun (WGS) entry which is preliminary data.</text>
</comment>
<evidence type="ECO:0000313" key="2">
    <source>
        <dbReference type="Proteomes" id="UP001603857"/>
    </source>
</evidence>
<reference evidence="1 2" key="1">
    <citation type="submission" date="2024-08" db="EMBL/GenBank/DDBJ databases">
        <title>Insights into the chromosomal genome structure of Flemingia macrophylla.</title>
        <authorList>
            <person name="Ding Y."/>
            <person name="Zhao Y."/>
            <person name="Bi W."/>
            <person name="Wu M."/>
            <person name="Zhao G."/>
            <person name="Gong Y."/>
            <person name="Li W."/>
            <person name="Zhang P."/>
        </authorList>
    </citation>
    <scope>NUCLEOTIDE SEQUENCE [LARGE SCALE GENOMIC DNA]</scope>
    <source>
        <strain evidence="1">DYQJB</strain>
        <tissue evidence="1">Leaf</tissue>
    </source>
</reference>
<name>A0ABD1N888_9FABA</name>
<evidence type="ECO:0000313" key="1">
    <source>
        <dbReference type="EMBL" id="KAL2344290.1"/>
    </source>
</evidence>
<proteinExistence type="predicted"/>
<gene>
    <name evidence="1" type="ORF">Fmac_005575</name>
</gene>
<dbReference type="AlphaFoldDB" id="A0ABD1N888"/>
<protein>
    <submittedName>
        <fullName evidence="1">Uncharacterized protein</fullName>
    </submittedName>
</protein>
<sequence length="56" mass="6500">MDGNSVEKVYGIIMECLGEMMMVKVARERWKRVLHYASGVQSCWYWTTGGLWAELV</sequence>